<dbReference type="InterPro" id="IPR036961">
    <property type="entry name" value="Kinesin_motor_dom_sf"/>
</dbReference>
<keyword evidence="7 8" id="KW-0009">Actin-binding</keyword>
<sequence length="1082" mass="124140">MVICCTMSYDLVSDPLALGTDEMESALLERDKVGVQDFVLLNNHLSLDEFIENLEKRFKHDLIYTYIGPVLVSVNPYKDLPIYSEQVMGTYKSEDFYELPPHVFALSDAAFRYMLEENRDQCVLISGESGAGKTEASKKILQYIARASRHSQEVEDVKERLLESNPLLEAFGNAKTNRNDNSSRFGKYMDIQFDFQGVPVGGHILNYLLEKSRVVGHAPGERNFHIFYELLNSNDVVLLEKLCLSSDPQRVCVSESEFCIFLQTPCNYRTHLDGQSSQVTVNDTNMFKVVRNALDVCDFTPEKQQDLFAIVACVLHLGNLQFVQERGSRTQISDEKNVAIISKLLGCDENILFAALLNRTVAAKGDEVKTPLSVEQAYQARDALAKAVYDRMFTWLVQRINDSLTSKHLCEMMQRKERRTLFGLLDIYGFEIFENNGFEQFCINYCNEKLQQLFIELTLKSEQDEYLREGIEWEPVEYFNNKIICDLIEAKPMGIIAIMDEECVRPGDPTDETFLTKMSNNIGGHLHFTSHETADKSTRKKLGRTEFKLKHYAGDVTYFIKGFLEKNNDLLFRDLKKVMTQTTNSVTLDMFTDKELENKKRPDSAATSFKQSLSQLMTILMSKEPSYVRCIKPNDSKRSSIFSRSIVEHQVKYLGLMENLRVRRAGFAYRRPHKFFLQRYKSLCPDTWPQYSGTDKEGVQVLVDHLSYQPDDYKIGNTKIFIRLPKVLFATEELFAARKHELATSIQAKFKGHYQRKSYLRMKVAVIMIAKHWRRVLAKRLLEKRKWATLVVRKYIKGFILRNEPECEENKGFIHFTRYNYLIRLRDSLPKTVLDKSWPQAPRLVQEANDYMRELVMSNMVRKYCNTISPERKSQMELKVLAESIFKGQKSSYSARVKDLFSLYTPADHIVGLQGISGLNQLHTQVFSKLNKKLDPPVEIVYACPAVKFDRNGYKNRDRLFMLADNAIYLVAEKKEIKDIILLDVLKGVSVSPFSDNILVLHLNQTDNGVKGDVILQTPNVYETCTMIAMQCKDSQLINVISEGVIKHVLKTGKEGMIEFSTGPVAKTVKGKNGNLCVISSA</sequence>
<organism evidence="11 12">
    <name type="scientific">Bugula neritina</name>
    <name type="common">Brown bryozoan</name>
    <name type="synonym">Sertularia neritina</name>
    <dbReference type="NCBI Taxonomy" id="10212"/>
    <lineage>
        <taxon>Eukaryota</taxon>
        <taxon>Metazoa</taxon>
        <taxon>Spiralia</taxon>
        <taxon>Lophotrochozoa</taxon>
        <taxon>Bryozoa</taxon>
        <taxon>Gymnolaemata</taxon>
        <taxon>Cheilostomatida</taxon>
        <taxon>Flustrina</taxon>
        <taxon>Buguloidea</taxon>
        <taxon>Bugulidae</taxon>
        <taxon>Bugula</taxon>
    </lineage>
</organism>
<dbReference type="Gene3D" id="1.10.10.820">
    <property type="match status" value="1"/>
</dbReference>
<keyword evidence="2" id="KW-0677">Repeat</keyword>
<dbReference type="PANTHER" id="PTHR13140">
    <property type="entry name" value="MYOSIN"/>
    <property type="match status" value="1"/>
</dbReference>
<dbReference type="PRINTS" id="PR00193">
    <property type="entry name" value="MYOSINHEAVY"/>
</dbReference>
<keyword evidence="3 8" id="KW-0547">Nucleotide-binding</keyword>
<comment type="caution">
    <text evidence="11">The sequence shown here is derived from an EMBL/GenBank/DDBJ whole genome shotgun (WGS) entry which is preliminary data.</text>
</comment>
<evidence type="ECO:0000256" key="4">
    <source>
        <dbReference type="ARBA" id="ARBA00022840"/>
    </source>
</evidence>
<dbReference type="PROSITE" id="PS51757">
    <property type="entry name" value="TH1"/>
    <property type="match status" value="1"/>
</dbReference>
<feature type="region of interest" description="Actin-binding" evidence="8">
    <location>
        <begin position="613"/>
        <end position="635"/>
    </location>
</feature>
<dbReference type="FunFam" id="1.20.58.530:FF:000004">
    <property type="entry name" value="Unconventional myosin ID"/>
    <property type="match status" value="1"/>
</dbReference>
<keyword evidence="5 8" id="KW-0518">Myosin</keyword>
<dbReference type="Gene3D" id="1.20.5.190">
    <property type="match status" value="1"/>
</dbReference>
<dbReference type="GO" id="GO:0005524">
    <property type="term" value="F:ATP binding"/>
    <property type="evidence" value="ECO:0007669"/>
    <property type="project" value="UniProtKB-UniRule"/>
</dbReference>
<dbReference type="PROSITE" id="PS50096">
    <property type="entry name" value="IQ"/>
    <property type="match status" value="1"/>
</dbReference>
<dbReference type="GO" id="GO:0005737">
    <property type="term" value="C:cytoplasm"/>
    <property type="evidence" value="ECO:0007669"/>
    <property type="project" value="TreeGrafter"/>
</dbReference>
<dbReference type="InterPro" id="IPR000048">
    <property type="entry name" value="IQ_motif_EF-hand-BS"/>
</dbReference>
<dbReference type="Pfam" id="PF00063">
    <property type="entry name" value="Myosin_head"/>
    <property type="match status" value="1"/>
</dbReference>
<dbReference type="OrthoDB" id="6108017at2759"/>
<dbReference type="Pfam" id="PF06017">
    <property type="entry name" value="Myosin_TH1"/>
    <property type="match status" value="1"/>
</dbReference>
<evidence type="ECO:0000256" key="1">
    <source>
        <dbReference type="ARBA" id="ARBA00008314"/>
    </source>
</evidence>
<dbReference type="Gene3D" id="6.20.240.20">
    <property type="match status" value="1"/>
</dbReference>
<dbReference type="InterPro" id="IPR036072">
    <property type="entry name" value="MYSc_Myo1"/>
</dbReference>
<dbReference type="GO" id="GO:0007015">
    <property type="term" value="P:actin filament organization"/>
    <property type="evidence" value="ECO:0007669"/>
    <property type="project" value="TreeGrafter"/>
</dbReference>
<dbReference type="GO" id="GO:0006897">
    <property type="term" value="P:endocytosis"/>
    <property type="evidence" value="ECO:0007669"/>
    <property type="project" value="TreeGrafter"/>
</dbReference>
<feature type="domain" description="TH1" evidence="10">
    <location>
        <begin position="894"/>
        <end position="1082"/>
    </location>
</feature>
<dbReference type="Gene3D" id="3.40.850.10">
    <property type="entry name" value="Kinesin motor domain"/>
    <property type="match status" value="1"/>
</dbReference>
<dbReference type="GO" id="GO:0005902">
    <property type="term" value="C:microvillus"/>
    <property type="evidence" value="ECO:0007669"/>
    <property type="project" value="TreeGrafter"/>
</dbReference>
<evidence type="ECO:0000313" key="12">
    <source>
        <dbReference type="Proteomes" id="UP000593567"/>
    </source>
</evidence>
<dbReference type="GO" id="GO:0005886">
    <property type="term" value="C:plasma membrane"/>
    <property type="evidence" value="ECO:0007669"/>
    <property type="project" value="TreeGrafter"/>
</dbReference>
<dbReference type="Gene3D" id="1.20.58.530">
    <property type="match status" value="1"/>
</dbReference>
<evidence type="ECO:0000256" key="5">
    <source>
        <dbReference type="ARBA" id="ARBA00023123"/>
    </source>
</evidence>
<dbReference type="GO" id="GO:0016459">
    <property type="term" value="C:myosin complex"/>
    <property type="evidence" value="ECO:0007669"/>
    <property type="project" value="UniProtKB-KW"/>
</dbReference>
<keyword evidence="6 8" id="KW-0505">Motor protein</keyword>
<dbReference type="AlphaFoldDB" id="A0A7J7JHX6"/>
<keyword evidence="12" id="KW-1185">Reference proteome</keyword>
<dbReference type="GO" id="GO:0051015">
    <property type="term" value="F:actin filament binding"/>
    <property type="evidence" value="ECO:0007669"/>
    <property type="project" value="TreeGrafter"/>
</dbReference>
<protein>
    <submittedName>
        <fullName evidence="11">MYO1H</fullName>
    </submittedName>
</protein>
<name>A0A7J7JHX6_BUGNE</name>
<reference evidence="11" key="1">
    <citation type="submission" date="2020-06" db="EMBL/GenBank/DDBJ databases">
        <title>Draft genome of Bugula neritina, a colonial animal packing powerful symbionts and potential medicines.</title>
        <authorList>
            <person name="Rayko M."/>
        </authorList>
    </citation>
    <scope>NUCLEOTIDE SEQUENCE [LARGE SCALE GENOMIC DNA]</scope>
    <source>
        <strain evidence="11">Kwan_BN1</strain>
    </source>
</reference>
<dbReference type="PROSITE" id="PS51456">
    <property type="entry name" value="MYOSIN_MOTOR"/>
    <property type="match status" value="1"/>
</dbReference>
<gene>
    <name evidence="11" type="ORF">EB796_015966</name>
</gene>
<keyword evidence="4 8" id="KW-0067">ATP-binding</keyword>
<evidence type="ECO:0000259" key="9">
    <source>
        <dbReference type="PROSITE" id="PS51456"/>
    </source>
</evidence>
<dbReference type="Proteomes" id="UP000593567">
    <property type="component" value="Unassembled WGS sequence"/>
</dbReference>
<feature type="binding site" evidence="8">
    <location>
        <begin position="127"/>
        <end position="134"/>
    </location>
    <ligand>
        <name>ATP</name>
        <dbReference type="ChEBI" id="CHEBI:30616"/>
    </ligand>
</feature>
<evidence type="ECO:0000313" key="11">
    <source>
        <dbReference type="EMBL" id="KAF6025715.1"/>
    </source>
</evidence>
<evidence type="ECO:0000256" key="8">
    <source>
        <dbReference type="PROSITE-ProRule" id="PRU00782"/>
    </source>
</evidence>
<feature type="domain" description="Myosin motor" evidence="9">
    <location>
        <begin position="34"/>
        <end position="736"/>
    </location>
</feature>
<dbReference type="SMART" id="SM00242">
    <property type="entry name" value="MYSc"/>
    <property type="match status" value="1"/>
</dbReference>
<dbReference type="SUPFAM" id="SSF52540">
    <property type="entry name" value="P-loop containing nucleoside triphosphate hydrolases"/>
    <property type="match status" value="1"/>
</dbReference>
<dbReference type="CDD" id="cd01378">
    <property type="entry name" value="MYSc_Myo1"/>
    <property type="match status" value="1"/>
</dbReference>
<dbReference type="GO" id="GO:0030048">
    <property type="term" value="P:actin filament-based movement"/>
    <property type="evidence" value="ECO:0007669"/>
    <property type="project" value="TreeGrafter"/>
</dbReference>
<accession>A0A7J7JHX6</accession>
<evidence type="ECO:0000256" key="3">
    <source>
        <dbReference type="ARBA" id="ARBA00022741"/>
    </source>
</evidence>
<dbReference type="EMBL" id="VXIV02002437">
    <property type="protein sequence ID" value="KAF6025715.1"/>
    <property type="molecule type" value="Genomic_DNA"/>
</dbReference>
<evidence type="ECO:0000256" key="7">
    <source>
        <dbReference type="ARBA" id="ARBA00023203"/>
    </source>
</evidence>
<dbReference type="FunFam" id="3.40.850.10:FF:000101">
    <property type="entry name" value="Slow myosin heavy chain 2"/>
    <property type="match status" value="1"/>
</dbReference>
<evidence type="ECO:0000259" key="10">
    <source>
        <dbReference type="PROSITE" id="PS51757"/>
    </source>
</evidence>
<evidence type="ECO:0000256" key="2">
    <source>
        <dbReference type="ARBA" id="ARBA00022737"/>
    </source>
</evidence>
<dbReference type="InterPro" id="IPR001609">
    <property type="entry name" value="Myosin_head_motor_dom-like"/>
</dbReference>
<dbReference type="Gene3D" id="1.20.120.720">
    <property type="entry name" value="Myosin VI head, motor domain, U50 subdomain"/>
    <property type="match status" value="1"/>
</dbReference>
<proteinExistence type="inferred from homology"/>
<dbReference type="InterPro" id="IPR027417">
    <property type="entry name" value="P-loop_NTPase"/>
</dbReference>
<dbReference type="GO" id="GO:0000146">
    <property type="term" value="F:microfilament motor activity"/>
    <property type="evidence" value="ECO:0007669"/>
    <property type="project" value="TreeGrafter"/>
</dbReference>
<comment type="similarity">
    <text evidence="1 8">Belongs to the TRAFAC class myosin-kinesin ATPase superfamily. Myosin family.</text>
</comment>
<evidence type="ECO:0000256" key="6">
    <source>
        <dbReference type="ARBA" id="ARBA00023175"/>
    </source>
</evidence>
<dbReference type="InterPro" id="IPR010926">
    <property type="entry name" value="Myosin_TH1"/>
</dbReference>
<dbReference type="SMART" id="SM00015">
    <property type="entry name" value="IQ"/>
    <property type="match status" value="2"/>
</dbReference>
<dbReference type="PANTHER" id="PTHR13140:SF679">
    <property type="entry name" value="UNCONVENTIONAL MYOSIN IC"/>
    <property type="match status" value="1"/>
</dbReference>